<dbReference type="SUPFAM" id="SSF56112">
    <property type="entry name" value="Protein kinase-like (PK-like)"/>
    <property type="match status" value="1"/>
</dbReference>
<dbReference type="Proteomes" id="UP001153714">
    <property type="component" value="Chromosome 12"/>
</dbReference>
<accession>A0A9N9QVA4</accession>
<sequence length="308" mass="35334">METKEKAVEGTKESCRRLITTDTSRFAYIRLKMYKMELRHHRHRPEIDPHELRRHPVLDLHQVFEIQYAVLHVLFDANKNELLPDLTNEDALPEDLEAHMIDVMASDTLTLDLEIISDDDTPLVSLKITKQLQELTNRRQNINSKIYNSESDKSYSSDKEPSASYDINAKIGRGDFLLVKLYVDASKNKSYTYACKTLTEIEDDGEIQVMFLRVVDENAKRFRLDKKDISYVNHENIVKKLPVPALVKKGEQKKLIGFDYVPSDLDAVPTYLSGTKARRGVFSAHNIKDLTSAHRPLGGSKDARFNLS</sequence>
<reference evidence="1" key="2">
    <citation type="submission" date="2022-10" db="EMBL/GenBank/DDBJ databases">
        <authorList>
            <consortium name="ENA_rothamsted_submissions"/>
            <consortium name="culmorum"/>
            <person name="King R."/>
        </authorList>
    </citation>
    <scope>NUCLEOTIDE SEQUENCE</scope>
</reference>
<keyword evidence="2" id="KW-1185">Reference proteome</keyword>
<evidence type="ECO:0000313" key="1">
    <source>
        <dbReference type="EMBL" id="CAG9784085.1"/>
    </source>
</evidence>
<evidence type="ECO:0000313" key="2">
    <source>
        <dbReference type="Proteomes" id="UP001153714"/>
    </source>
</evidence>
<dbReference type="EMBL" id="OU893343">
    <property type="protein sequence ID" value="CAG9784085.1"/>
    <property type="molecule type" value="Genomic_DNA"/>
</dbReference>
<organism evidence="1 2">
    <name type="scientific">Diatraea saccharalis</name>
    <name type="common">sugarcane borer</name>
    <dbReference type="NCBI Taxonomy" id="40085"/>
    <lineage>
        <taxon>Eukaryota</taxon>
        <taxon>Metazoa</taxon>
        <taxon>Ecdysozoa</taxon>
        <taxon>Arthropoda</taxon>
        <taxon>Hexapoda</taxon>
        <taxon>Insecta</taxon>
        <taxon>Pterygota</taxon>
        <taxon>Neoptera</taxon>
        <taxon>Endopterygota</taxon>
        <taxon>Lepidoptera</taxon>
        <taxon>Glossata</taxon>
        <taxon>Ditrysia</taxon>
        <taxon>Pyraloidea</taxon>
        <taxon>Crambidae</taxon>
        <taxon>Crambinae</taxon>
        <taxon>Diatraea</taxon>
    </lineage>
</organism>
<gene>
    <name evidence="1" type="ORF">DIATSA_LOCUS2204</name>
</gene>
<protein>
    <submittedName>
        <fullName evidence="1">Uncharacterized protein</fullName>
    </submittedName>
</protein>
<dbReference type="InterPro" id="IPR011009">
    <property type="entry name" value="Kinase-like_dom_sf"/>
</dbReference>
<reference evidence="1" key="1">
    <citation type="submission" date="2021-12" db="EMBL/GenBank/DDBJ databases">
        <authorList>
            <person name="King R."/>
        </authorList>
    </citation>
    <scope>NUCLEOTIDE SEQUENCE</scope>
</reference>
<dbReference type="OrthoDB" id="6375801at2759"/>
<proteinExistence type="predicted"/>
<dbReference type="AlphaFoldDB" id="A0A9N9QVA4"/>
<name>A0A9N9QVA4_9NEOP</name>